<evidence type="ECO:0000256" key="2">
    <source>
        <dbReference type="ARBA" id="ARBA00010869"/>
    </source>
</evidence>
<keyword evidence="3" id="KW-0663">Pyridoxal phosphate</keyword>
<dbReference type="Pfam" id="PF00291">
    <property type="entry name" value="PALP"/>
    <property type="match status" value="1"/>
</dbReference>
<dbReference type="GO" id="GO:0005524">
    <property type="term" value="F:ATP binding"/>
    <property type="evidence" value="ECO:0007669"/>
    <property type="project" value="TreeGrafter"/>
</dbReference>
<dbReference type="Gene3D" id="3.40.50.1100">
    <property type="match status" value="2"/>
</dbReference>
<dbReference type="Proteomes" id="UP000265631">
    <property type="component" value="Unassembled WGS sequence"/>
</dbReference>
<dbReference type="SUPFAM" id="SSF53686">
    <property type="entry name" value="Tryptophan synthase beta subunit-like PLP-dependent enzymes"/>
    <property type="match status" value="1"/>
</dbReference>
<evidence type="ECO:0000259" key="5">
    <source>
        <dbReference type="Pfam" id="PF00291"/>
    </source>
</evidence>
<dbReference type="EMBL" id="PXXK01000385">
    <property type="protein sequence ID" value="RFN44944.1"/>
    <property type="molecule type" value="Genomic_DNA"/>
</dbReference>
<comment type="cofactor">
    <cofactor evidence="1">
        <name>pyridoxal 5'-phosphate</name>
        <dbReference type="ChEBI" id="CHEBI:597326"/>
    </cofactor>
</comment>
<evidence type="ECO:0000313" key="6">
    <source>
        <dbReference type="EMBL" id="RFN44944.1"/>
    </source>
</evidence>
<dbReference type="FunFam" id="3.40.50.1100:FF:000005">
    <property type="entry name" value="Threonine dehydratase catabolic"/>
    <property type="match status" value="1"/>
</dbReference>
<dbReference type="CDD" id="cd01562">
    <property type="entry name" value="Thr-dehyd"/>
    <property type="match status" value="1"/>
</dbReference>
<protein>
    <submittedName>
        <fullName evidence="6">Pyridoxal-phosphate dependent enzyme</fullName>
    </submittedName>
</protein>
<dbReference type="STRING" id="2594813.A0A395MAN0"/>
<keyword evidence="7" id="KW-1185">Reference proteome</keyword>
<dbReference type="PANTHER" id="PTHR43050">
    <property type="entry name" value="SERINE / THREONINE RACEMASE FAMILY MEMBER"/>
    <property type="match status" value="1"/>
</dbReference>
<dbReference type="GO" id="GO:0008721">
    <property type="term" value="F:D-serine ammonia-lyase activity"/>
    <property type="evidence" value="ECO:0007669"/>
    <property type="project" value="TreeGrafter"/>
</dbReference>
<dbReference type="GO" id="GO:0003941">
    <property type="term" value="F:L-serine ammonia-lyase activity"/>
    <property type="evidence" value="ECO:0007669"/>
    <property type="project" value="TreeGrafter"/>
</dbReference>
<evidence type="ECO:0000313" key="7">
    <source>
        <dbReference type="Proteomes" id="UP000265631"/>
    </source>
</evidence>
<dbReference type="PANTHER" id="PTHR43050:SF1">
    <property type="entry name" value="SERINE RACEMASE"/>
    <property type="match status" value="1"/>
</dbReference>
<organism evidence="6 7">
    <name type="scientific">Fusarium flagelliforme</name>
    <dbReference type="NCBI Taxonomy" id="2675880"/>
    <lineage>
        <taxon>Eukaryota</taxon>
        <taxon>Fungi</taxon>
        <taxon>Dikarya</taxon>
        <taxon>Ascomycota</taxon>
        <taxon>Pezizomycotina</taxon>
        <taxon>Sordariomycetes</taxon>
        <taxon>Hypocreomycetidae</taxon>
        <taxon>Hypocreales</taxon>
        <taxon>Nectriaceae</taxon>
        <taxon>Fusarium</taxon>
        <taxon>Fusarium incarnatum-equiseti species complex</taxon>
    </lineage>
</organism>
<dbReference type="InterPro" id="IPR036052">
    <property type="entry name" value="TrpB-like_PALP_sf"/>
</dbReference>
<dbReference type="GO" id="GO:0018114">
    <property type="term" value="F:threonine racemase activity"/>
    <property type="evidence" value="ECO:0007669"/>
    <property type="project" value="TreeGrafter"/>
</dbReference>
<dbReference type="InterPro" id="IPR001926">
    <property type="entry name" value="TrpB-like_PALP"/>
</dbReference>
<evidence type="ECO:0000256" key="1">
    <source>
        <dbReference type="ARBA" id="ARBA00001933"/>
    </source>
</evidence>
<dbReference type="GO" id="GO:0000287">
    <property type="term" value="F:magnesium ion binding"/>
    <property type="evidence" value="ECO:0007669"/>
    <property type="project" value="TreeGrafter"/>
</dbReference>
<sequence>MANILNCPPLTRDSVVEAHRLIESHIHRTPVVTSSFIDKLASTPRDTALFDGQDAPSQPANPQFKLHFKCENFQRAGAFKARGAFHAIERLKLEPGWAESGGKEKGVATHSSGNHAQALALAARENGMPAHVVMPSITILSKVAATKGYGANVIFSTLTDRLAVAEKVVAETGARLVPPYDHPDIILGQGTMGLELQEQVKGLDGIITPCSGGGMLSGVALSCENTGIKVFGAEPSFQGADDAKRGMEKGERITYVDSMSIADGLRSYLGVHPWGILYERKLVHGMYSVSEEEIKAAMKLILERMKLFVEPSAAVPLAVVLFNEEFRSMVEKEAKGGVWNLGIVLSGGNTTTAGITKLFSEQ</sequence>
<dbReference type="AlphaFoldDB" id="A0A395MAN0"/>
<accession>A0A395MAN0</accession>
<comment type="caution">
    <text evidence="6">The sequence shown here is derived from an EMBL/GenBank/DDBJ whole genome shotgun (WGS) entry which is preliminary data.</text>
</comment>
<evidence type="ECO:0000256" key="4">
    <source>
        <dbReference type="ARBA" id="ARBA00023239"/>
    </source>
</evidence>
<feature type="domain" description="Tryptophan synthase beta chain-like PALP" evidence="5">
    <location>
        <begin position="60"/>
        <end position="321"/>
    </location>
</feature>
<keyword evidence="4" id="KW-0456">Lyase</keyword>
<reference evidence="6 7" key="1">
    <citation type="journal article" date="2018" name="PLoS Pathog.">
        <title>Evolution of structural diversity of trichothecenes, a family of toxins produced by plant pathogenic and entomopathogenic fungi.</title>
        <authorList>
            <person name="Proctor R.H."/>
            <person name="McCormick S.P."/>
            <person name="Kim H.S."/>
            <person name="Cardoza R.E."/>
            <person name="Stanley A.M."/>
            <person name="Lindo L."/>
            <person name="Kelly A."/>
            <person name="Brown D.W."/>
            <person name="Lee T."/>
            <person name="Vaughan M.M."/>
            <person name="Alexander N.J."/>
            <person name="Busman M."/>
            <person name="Gutierrez S."/>
        </authorList>
    </citation>
    <scope>NUCLEOTIDE SEQUENCE [LARGE SCALE GENOMIC DNA]</scope>
    <source>
        <strain evidence="6 7">NRRL 13405</strain>
    </source>
</reference>
<dbReference type="GO" id="GO:0030170">
    <property type="term" value="F:pyridoxal phosphate binding"/>
    <property type="evidence" value="ECO:0007669"/>
    <property type="project" value="TreeGrafter"/>
</dbReference>
<dbReference type="GO" id="GO:0030378">
    <property type="term" value="F:serine racemase activity"/>
    <property type="evidence" value="ECO:0007669"/>
    <property type="project" value="TreeGrafter"/>
</dbReference>
<name>A0A395MAN0_9HYPO</name>
<comment type="similarity">
    <text evidence="2">Belongs to the serine/threonine dehydratase family.</text>
</comment>
<proteinExistence type="inferred from homology"/>
<gene>
    <name evidence="6" type="ORF">FIE12Z_10839</name>
</gene>
<evidence type="ECO:0000256" key="3">
    <source>
        <dbReference type="ARBA" id="ARBA00022898"/>
    </source>
</evidence>